<dbReference type="EMBL" id="AWUE01021815">
    <property type="protein sequence ID" value="OMO60841.1"/>
    <property type="molecule type" value="Genomic_DNA"/>
</dbReference>
<proteinExistence type="predicted"/>
<dbReference type="AlphaFoldDB" id="A0A1R3GS01"/>
<organism evidence="1 2">
    <name type="scientific">Corchorus olitorius</name>
    <dbReference type="NCBI Taxonomy" id="93759"/>
    <lineage>
        <taxon>Eukaryota</taxon>
        <taxon>Viridiplantae</taxon>
        <taxon>Streptophyta</taxon>
        <taxon>Embryophyta</taxon>
        <taxon>Tracheophyta</taxon>
        <taxon>Spermatophyta</taxon>
        <taxon>Magnoliopsida</taxon>
        <taxon>eudicotyledons</taxon>
        <taxon>Gunneridae</taxon>
        <taxon>Pentapetalae</taxon>
        <taxon>rosids</taxon>
        <taxon>malvids</taxon>
        <taxon>Malvales</taxon>
        <taxon>Malvaceae</taxon>
        <taxon>Grewioideae</taxon>
        <taxon>Apeibeae</taxon>
        <taxon>Corchorus</taxon>
    </lineage>
</organism>
<dbReference type="Pfam" id="PF04484">
    <property type="entry name" value="QWRF"/>
    <property type="match status" value="1"/>
</dbReference>
<sequence>MLCPSASTVSPIREIFSQGVSNLAFSSAGSSIICDTYAESLEVAGRFFNYLLYICRGQFFKLFLLLVCNPYPLPISYHFQASATVARSAKGRNTNSTPPKTGAEFGCKKGERISSQWWANHSGRKEEENNSRDSVGFHICFLKSYFFYSFSYSPGKKMETVVGTLPHERTIFRKVLMLLYDSKLQWRFANVRADATFMLQKLRVEIGMK</sequence>
<accession>A0A1R3GS01</accession>
<keyword evidence="2" id="KW-1185">Reference proteome</keyword>
<gene>
    <name evidence="1" type="ORF">COLO4_33730</name>
</gene>
<protein>
    <submittedName>
        <fullName evidence="1">Uncharacterized protein</fullName>
    </submittedName>
</protein>
<dbReference type="Proteomes" id="UP000187203">
    <property type="component" value="Unassembled WGS sequence"/>
</dbReference>
<comment type="caution">
    <text evidence="1">The sequence shown here is derived from an EMBL/GenBank/DDBJ whole genome shotgun (WGS) entry which is preliminary data.</text>
</comment>
<evidence type="ECO:0000313" key="1">
    <source>
        <dbReference type="EMBL" id="OMO60841.1"/>
    </source>
</evidence>
<evidence type="ECO:0000313" key="2">
    <source>
        <dbReference type="Proteomes" id="UP000187203"/>
    </source>
</evidence>
<reference evidence="2" key="1">
    <citation type="submission" date="2013-09" db="EMBL/GenBank/DDBJ databases">
        <title>Corchorus olitorius genome sequencing.</title>
        <authorList>
            <person name="Alam M."/>
            <person name="Haque M.S."/>
            <person name="Islam M.S."/>
            <person name="Emdad E.M."/>
            <person name="Islam M.M."/>
            <person name="Ahmed B."/>
            <person name="Halim A."/>
            <person name="Hossen Q.M.M."/>
            <person name="Hossain M.Z."/>
            <person name="Ahmed R."/>
            <person name="Khan M.M."/>
            <person name="Islam R."/>
            <person name="Rashid M.M."/>
            <person name="Khan S.A."/>
            <person name="Rahman M.S."/>
            <person name="Alam M."/>
            <person name="Yahiya A.S."/>
            <person name="Khan M.S."/>
            <person name="Azam M.S."/>
            <person name="Haque T."/>
            <person name="Lashkar M.Z.H."/>
            <person name="Akhand A.I."/>
            <person name="Morshed G."/>
            <person name="Roy S."/>
            <person name="Uddin K.S."/>
            <person name="Rabeya T."/>
            <person name="Hossain A.S."/>
            <person name="Chowdhury A."/>
            <person name="Snigdha A.R."/>
            <person name="Mortoza M.S."/>
            <person name="Matin S.A."/>
            <person name="Hoque S.M.E."/>
            <person name="Islam M.K."/>
            <person name="Roy D.K."/>
            <person name="Haider R."/>
            <person name="Moosa M.M."/>
            <person name="Elias S.M."/>
            <person name="Hasan A.M."/>
            <person name="Jahan S."/>
            <person name="Shafiuddin M."/>
            <person name="Mahmood N."/>
            <person name="Shommy N.S."/>
        </authorList>
    </citation>
    <scope>NUCLEOTIDE SEQUENCE [LARGE SCALE GENOMIC DNA]</scope>
    <source>
        <strain evidence="2">cv. O-4</strain>
    </source>
</reference>
<name>A0A1R3GS01_9ROSI</name>
<dbReference type="InterPro" id="IPR007573">
    <property type="entry name" value="QWRF"/>
</dbReference>